<keyword evidence="1" id="KW-1133">Transmembrane helix</keyword>
<keyword evidence="1" id="KW-0812">Transmembrane</keyword>
<name>A0AAN9FUL4_CROPI</name>
<accession>A0AAN9FUL4</accession>
<evidence type="ECO:0000313" key="2">
    <source>
        <dbReference type="EMBL" id="KAK7281299.1"/>
    </source>
</evidence>
<reference evidence="2 3" key="1">
    <citation type="submission" date="2024-01" db="EMBL/GenBank/DDBJ databases">
        <title>The genomes of 5 underutilized Papilionoideae crops provide insights into root nodulation and disease resistanc.</title>
        <authorList>
            <person name="Yuan L."/>
        </authorList>
    </citation>
    <scope>NUCLEOTIDE SEQUENCE [LARGE SCALE GENOMIC DNA]</scope>
    <source>
        <strain evidence="2">ZHUSHIDOU_FW_LH</strain>
        <tissue evidence="2">Leaf</tissue>
    </source>
</reference>
<dbReference type="Proteomes" id="UP001372338">
    <property type="component" value="Unassembled WGS sequence"/>
</dbReference>
<evidence type="ECO:0000313" key="3">
    <source>
        <dbReference type="Proteomes" id="UP001372338"/>
    </source>
</evidence>
<gene>
    <name evidence="2" type="ORF">RIF29_09139</name>
</gene>
<dbReference type="AlphaFoldDB" id="A0AAN9FUL4"/>
<comment type="caution">
    <text evidence="2">The sequence shown here is derived from an EMBL/GenBank/DDBJ whole genome shotgun (WGS) entry which is preliminary data.</text>
</comment>
<proteinExistence type="predicted"/>
<feature type="transmembrane region" description="Helical" evidence="1">
    <location>
        <begin position="135"/>
        <end position="157"/>
    </location>
</feature>
<evidence type="ECO:0000256" key="1">
    <source>
        <dbReference type="SAM" id="Phobius"/>
    </source>
</evidence>
<organism evidence="2 3">
    <name type="scientific">Crotalaria pallida</name>
    <name type="common">Smooth rattlebox</name>
    <name type="synonym">Crotalaria striata</name>
    <dbReference type="NCBI Taxonomy" id="3830"/>
    <lineage>
        <taxon>Eukaryota</taxon>
        <taxon>Viridiplantae</taxon>
        <taxon>Streptophyta</taxon>
        <taxon>Embryophyta</taxon>
        <taxon>Tracheophyta</taxon>
        <taxon>Spermatophyta</taxon>
        <taxon>Magnoliopsida</taxon>
        <taxon>eudicotyledons</taxon>
        <taxon>Gunneridae</taxon>
        <taxon>Pentapetalae</taxon>
        <taxon>rosids</taxon>
        <taxon>fabids</taxon>
        <taxon>Fabales</taxon>
        <taxon>Fabaceae</taxon>
        <taxon>Papilionoideae</taxon>
        <taxon>50 kb inversion clade</taxon>
        <taxon>genistoids sensu lato</taxon>
        <taxon>core genistoids</taxon>
        <taxon>Crotalarieae</taxon>
        <taxon>Crotalaria</taxon>
    </lineage>
</organism>
<sequence length="231" mass="26203">MTRTRGIFQIIWTETLCALQGKLDDGANRGYTEYRINDVPNEDNSVNEGVGYKDVKDFWCAYFDWLKDEDEKESLIRGQRMKIVDLQAALDAKKTELSFALIELKLKKKEIKGMKRELYGVRRRMQIFGASYEELVAALVADLVAAFAVALVVILFVHAKLEVLGLGIGLGSETELEVGFGLETDLEECFGPDVDLEFHLQALCNYFSCVKVFGTCYTYWLAPFFPLLSHL</sequence>
<dbReference type="EMBL" id="JAYWIO010000002">
    <property type="protein sequence ID" value="KAK7281299.1"/>
    <property type="molecule type" value="Genomic_DNA"/>
</dbReference>
<keyword evidence="3" id="KW-1185">Reference proteome</keyword>
<keyword evidence="1" id="KW-0472">Membrane</keyword>
<protein>
    <submittedName>
        <fullName evidence="2">Uncharacterized protein</fullName>
    </submittedName>
</protein>